<evidence type="ECO:0000313" key="3">
    <source>
        <dbReference type="EMBL" id="SDJ97768.1"/>
    </source>
</evidence>
<protein>
    <submittedName>
        <fullName evidence="3">ABC-type nitrate/sulfonate/bicarbonate transport system, substrate-binding protein</fullName>
    </submittedName>
</protein>
<dbReference type="Pfam" id="PF09084">
    <property type="entry name" value="NMT1"/>
    <property type="match status" value="1"/>
</dbReference>
<evidence type="ECO:0000259" key="2">
    <source>
        <dbReference type="Pfam" id="PF09084"/>
    </source>
</evidence>
<dbReference type="InterPro" id="IPR027939">
    <property type="entry name" value="NMT1/THI5"/>
</dbReference>
<dbReference type="GO" id="GO:0009228">
    <property type="term" value="P:thiamine biosynthetic process"/>
    <property type="evidence" value="ECO:0007669"/>
    <property type="project" value="InterPro"/>
</dbReference>
<keyword evidence="1" id="KW-0732">Signal</keyword>
<dbReference type="EMBL" id="FNFP01000001">
    <property type="protein sequence ID" value="SDJ97768.1"/>
    <property type="molecule type" value="Genomic_DNA"/>
</dbReference>
<dbReference type="PROSITE" id="PS51257">
    <property type="entry name" value="PROKAR_LIPOPROTEIN"/>
    <property type="match status" value="1"/>
</dbReference>
<dbReference type="SUPFAM" id="SSF53850">
    <property type="entry name" value="Periplasmic binding protein-like II"/>
    <property type="match status" value="1"/>
</dbReference>
<dbReference type="AlphaFoldDB" id="A0A1G8Y4L5"/>
<dbReference type="Proteomes" id="UP000198718">
    <property type="component" value="Unassembled WGS sequence"/>
</dbReference>
<keyword evidence="4" id="KW-1185">Reference proteome</keyword>
<accession>A0A1G8Y4L5</accession>
<proteinExistence type="predicted"/>
<reference evidence="3 4" key="1">
    <citation type="submission" date="2016-10" db="EMBL/GenBank/DDBJ databases">
        <authorList>
            <person name="de Groot N.N."/>
        </authorList>
    </citation>
    <scope>NUCLEOTIDE SEQUENCE [LARGE SCALE GENOMIC DNA]</scope>
    <source>
        <strain evidence="3 4">DSM 18346</strain>
    </source>
</reference>
<sequence length="334" mass="37464">MKRLMIAFMILVLMTAVIGCGANSQEGGDTPQQLEKVTVILDWVPNTNHTGMYTAIEKGYYQEEGLEVEILQPTAGGSTDLIAAKQGEFGISYQEQVAYARTAENPLPVTAIAAIIQHNTSGFASPAHREIISPKDFEGKIYGGWGSPMEEAILKALMGRDDGDFDKLEMVVTGEVDFFTSVENHVDFQWIYYGWDGVAAELMDYDLNFILLQDIHEALDFYTPVIIAHDDLLKSNPELVEKFMRATTRGYQYAIANPQDAAADLLKSAPELDEELVVASQLYLADQYQAEAPRWGEMRSTVWENYSNWMYEQGLLREKLDVETAFTNDFLPPQ</sequence>
<dbReference type="InterPro" id="IPR015168">
    <property type="entry name" value="SsuA/THI5"/>
</dbReference>
<dbReference type="PANTHER" id="PTHR31528:SF3">
    <property type="entry name" value="THIAMINE BIOSYNTHESIS PROTEIN HI_0357-RELATED"/>
    <property type="match status" value="1"/>
</dbReference>
<feature type="signal peptide" evidence="1">
    <location>
        <begin position="1"/>
        <end position="24"/>
    </location>
</feature>
<name>A0A1G8Y4L5_9FIRM</name>
<organism evidence="3 4">
    <name type="scientific">Natronincola ferrireducens</name>
    <dbReference type="NCBI Taxonomy" id="393762"/>
    <lineage>
        <taxon>Bacteria</taxon>
        <taxon>Bacillati</taxon>
        <taxon>Bacillota</taxon>
        <taxon>Clostridia</taxon>
        <taxon>Peptostreptococcales</taxon>
        <taxon>Natronincolaceae</taxon>
        <taxon>Natronincola</taxon>
    </lineage>
</organism>
<feature type="domain" description="SsuA/THI5-like" evidence="2">
    <location>
        <begin position="46"/>
        <end position="261"/>
    </location>
</feature>
<dbReference type="Gene3D" id="3.40.190.10">
    <property type="entry name" value="Periplasmic binding protein-like II"/>
    <property type="match status" value="2"/>
</dbReference>
<feature type="chain" id="PRO_5039179454" evidence="1">
    <location>
        <begin position="25"/>
        <end position="334"/>
    </location>
</feature>
<gene>
    <name evidence="3" type="ORF">SAMN05660472_00425</name>
</gene>
<dbReference type="RefSeq" id="WP_090549629.1">
    <property type="nucleotide sequence ID" value="NZ_FNFP01000001.1"/>
</dbReference>
<dbReference type="STRING" id="393762.SAMN05660472_00425"/>
<evidence type="ECO:0000256" key="1">
    <source>
        <dbReference type="SAM" id="SignalP"/>
    </source>
</evidence>
<dbReference type="OrthoDB" id="9815602at2"/>
<dbReference type="PANTHER" id="PTHR31528">
    <property type="entry name" value="4-AMINO-5-HYDROXYMETHYL-2-METHYLPYRIMIDINE PHOSPHATE SYNTHASE THI11-RELATED"/>
    <property type="match status" value="1"/>
</dbReference>
<evidence type="ECO:0000313" key="4">
    <source>
        <dbReference type="Proteomes" id="UP000198718"/>
    </source>
</evidence>